<dbReference type="EMBL" id="SOAU01000001">
    <property type="protein sequence ID" value="TDT17283.1"/>
    <property type="molecule type" value="Genomic_DNA"/>
</dbReference>
<evidence type="ECO:0000256" key="1">
    <source>
        <dbReference type="SAM" id="Coils"/>
    </source>
</evidence>
<sequence>MTYDRYHTTFGPDTTNHPHKYAIDMIGTDRSVLELGCWNGHVSGALVAAGNRVVGVDIDADELASNPHIERGHVVDLDVQRLSEIEHERFDVVMLGDVLEHLRRPDEVLRDLTGLLNDGGRFVISVPNVSHVDVRLHLLSGRWDYQDVGLLDRTHLRWFTRAGLRSLLDDAGLTATRVETVRHPMGASQLPLDDAYPADALRYVDADPDSSVYQFVVEAVPGDGAGALGTVEHEPIDFAGEQRVRDEQLAALHETNDALRHANESLTSEIDALKRSRAVRLSSSLRRLLRRGG</sequence>
<organism evidence="2 3">
    <name type="scientific">Ilumatobacter fluminis</name>
    <dbReference type="NCBI Taxonomy" id="467091"/>
    <lineage>
        <taxon>Bacteria</taxon>
        <taxon>Bacillati</taxon>
        <taxon>Actinomycetota</taxon>
        <taxon>Acidimicrobiia</taxon>
        <taxon>Acidimicrobiales</taxon>
        <taxon>Ilumatobacteraceae</taxon>
        <taxon>Ilumatobacter</taxon>
    </lineage>
</organism>
<dbReference type="InterPro" id="IPR029063">
    <property type="entry name" value="SAM-dependent_MTases_sf"/>
</dbReference>
<proteinExistence type="predicted"/>
<dbReference type="GO" id="GO:0032259">
    <property type="term" value="P:methylation"/>
    <property type="evidence" value="ECO:0007669"/>
    <property type="project" value="UniProtKB-KW"/>
</dbReference>
<dbReference type="AlphaFoldDB" id="A0A4R7I3W0"/>
<evidence type="ECO:0000313" key="2">
    <source>
        <dbReference type="EMBL" id="TDT17283.1"/>
    </source>
</evidence>
<comment type="caution">
    <text evidence="2">The sequence shown here is derived from an EMBL/GenBank/DDBJ whole genome shotgun (WGS) entry which is preliminary data.</text>
</comment>
<protein>
    <submittedName>
        <fullName evidence="2">Methyltransferase family protein</fullName>
    </submittedName>
</protein>
<feature type="coiled-coil region" evidence="1">
    <location>
        <begin position="249"/>
        <end position="276"/>
    </location>
</feature>
<dbReference type="SUPFAM" id="SSF53335">
    <property type="entry name" value="S-adenosyl-L-methionine-dependent methyltransferases"/>
    <property type="match status" value="1"/>
</dbReference>
<accession>A0A4R7I3W0</accession>
<keyword evidence="1" id="KW-0175">Coiled coil</keyword>
<dbReference type="OrthoDB" id="9810247at2"/>
<reference evidence="2 3" key="1">
    <citation type="submission" date="2019-03" db="EMBL/GenBank/DDBJ databases">
        <title>Sequencing the genomes of 1000 actinobacteria strains.</title>
        <authorList>
            <person name="Klenk H.-P."/>
        </authorList>
    </citation>
    <scope>NUCLEOTIDE SEQUENCE [LARGE SCALE GENOMIC DNA]</scope>
    <source>
        <strain evidence="2 3">DSM 18936</strain>
    </source>
</reference>
<dbReference type="PANTHER" id="PTHR43861">
    <property type="entry name" value="TRANS-ACONITATE 2-METHYLTRANSFERASE-RELATED"/>
    <property type="match status" value="1"/>
</dbReference>
<dbReference type="GO" id="GO:0008168">
    <property type="term" value="F:methyltransferase activity"/>
    <property type="evidence" value="ECO:0007669"/>
    <property type="project" value="UniProtKB-KW"/>
</dbReference>
<evidence type="ECO:0000313" key="3">
    <source>
        <dbReference type="Proteomes" id="UP000294558"/>
    </source>
</evidence>
<dbReference type="CDD" id="cd02440">
    <property type="entry name" value="AdoMet_MTases"/>
    <property type="match status" value="1"/>
</dbReference>
<keyword evidence="2" id="KW-0808">Transferase</keyword>
<keyword evidence="2" id="KW-0489">Methyltransferase</keyword>
<keyword evidence="3" id="KW-1185">Reference proteome</keyword>
<dbReference type="Gene3D" id="3.40.50.150">
    <property type="entry name" value="Vaccinia Virus protein VP39"/>
    <property type="match status" value="1"/>
</dbReference>
<dbReference type="RefSeq" id="WP_133869580.1">
    <property type="nucleotide sequence ID" value="NZ_SOAU01000001.1"/>
</dbReference>
<name>A0A4R7I3W0_9ACTN</name>
<dbReference type="Proteomes" id="UP000294558">
    <property type="component" value="Unassembled WGS sequence"/>
</dbReference>
<gene>
    <name evidence="2" type="ORF">BDK89_2891</name>
</gene>
<dbReference type="Pfam" id="PF13489">
    <property type="entry name" value="Methyltransf_23"/>
    <property type="match status" value="1"/>
</dbReference>